<dbReference type="Proteomes" id="UP000276215">
    <property type="component" value="Unassembled WGS sequence"/>
</dbReference>
<keyword evidence="1" id="KW-0472">Membrane</keyword>
<dbReference type="AlphaFoldDB" id="A0A3N4J970"/>
<evidence type="ECO:0000256" key="1">
    <source>
        <dbReference type="SAM" id="Phobius"/>
    </source>
</evidence>
<sequence length="146" mass="16677">MVHDYLSEWYGTGQIGMAMRRVGLSVVSCFFSFFPFTICFILILFCSKKKTFFALLYGLVLAFSWGFPFDLLLRAFSILCFVGKVNEVEVLATNMLGGRDEGLCMKTVLMPWACNRWQIMKRTGKSCRSSNVTRIKAVSPPAVRRW</sequence>
<accession>A0A3N4J970</accession>
<keyword evidence="1" id="KW-1133">Transmembrane helix</keyword>
<feature type="transmembrane region" description="Helical" evidence="1">
    <location>
        <begin position="52"/>
        <end position="73"/>
    </location>
</feature>
<dbReference type="EMBL" id="ML120462">
    <property type="protein sequence ID" value="RPA93000.1"/>
    <property type="molecule type" value="Genomic_DNA"/>
</dbReference>
<evidence type="ECO:0000313" key="2">
    <source>
        <dbReference type="EMBL" id="RPA93000.1"/>
    </source>
</evidence>
<feature type="transmembrane region" description="Helical" evidence="1">
    <location>
        <begin position="22"/>
        <end position="45"/>
    </location>
</feature>
<keyword evidence="1" id="KW-0812">Transmembrane</keyword>
<keyword evidence="3" id="KW-1185">Reference proteome</keyword>
<protein>
    <submittedName>
        <fullName evidence="2">Uncharacterized protein</fullName>
    </submittedName>
</protein>
<proteinExistence type="predicted"/>
<gene>
    <name evidence="2" type="ORF">L873DRAFT_120251</name>
</gene>
<evidence type="ECO:0000313" key="3">
    <source>
        <dbReference type="Proteomes" id="UP000276215"/>
    </source>
</evidence>
<organism evidence="2 3">
    <name type="scientific">Choiromyces venosus 120613-1</name>
    <dbReference type="NCBI Taxonomy" id="1336337"/>
    <lineage>
        <taxon>Eukaryota</taxon>
        <taxon>Fungi</taxon>
        <taxon>Dikarya</taxon>
        <taxon>Ascomycota</taxon>
        <taxon>Pezizomycotina</taxon>
        <taxon>Pezizomycetes</taxon>
        <taxon>Pezizales</taxon>
        <taxon>Tuberaceae</taxon>
        <taxon>Choiromyces</taxon>
    </lineage>
</organism>
<reference evidence="2 3" key="1">
    <citation type="journal article" date="2018" name="Nat. Ecol. Evol.">
        <title>Pezizomycetes genomes reveal the molecular basis of ectomycorrhizal truffle lifestyle.</title>
        <authorList>
            <person name="Murat C."/>
            <person name="Payen T."/>
            <person name="Noel B."/>
            <person name="Kuo A."/>
            <person name="Morin E."/>
            <person name="Chen J."/>
            <person name="Kohler A."/>
            <person name="Krizsan K."/>
            <person name="Balestrini R."/>
            <person name="Da Silva C."/>
            <person name="Montanini B."/>
            <person name="Hainaut M."/>
            <person name="Levati E."/>
            <person name="Barry K.W."/>
            <person name="Belfiori B."/>
            <person name="Cichocki N."/>
            <person name="Clum A."/>
            <person name="Dockter R.B."/>
            <person name="Fauchery L."/>
            <person name="Guy J."/>
            <person name="Iotti M."/>
            <person name="Le Tacon F."/>
            <person name="Lindquist E.A."/>
            <person name="Lipzen A."/>
            <person name="Malagnac F."/>
            <person name="Mello A."/>
            <person name="Molinier V."/>
            <person name="Miyauchi S."/>
            <person name="Poulain J."/>
            <person name="Riccioni C."/>
            <person name="Rubini A."/>
            <person name="Sitrit Y."/>
            <person name="Splivallo R."/>
            <person name="Traeger S."/>
            <person name="Wang M."/>
            <person name="Zifcakova L."/>
            <person name="Wipf D."/>
            <person name="Zambonelli A."/>
            <person name="Paolocci F."/>
            <person name="Nowrousian M."/>
            <person name="Ottonello S."/>
            <person name="Baldrian P."/>
            <person name="Spatafora J.W."/>
            <person name="Henrissat B."/>
            <person name="Nagy L.G."/>
            <person name="Aury J.M."/>
            <person name="Wincker P."/>
            <person name="Grigoriev I.V."/>
            <person name="Bonfante P."/>
            <person name="Martin F.M."/>
        </authorList>
    </citation>
    <scope>NUCLEOTIDE SEQUENCE [LARGE SCALE GENOMIC DNA]</scope>
    <source>
        <strain evidence="2 3">120613-1</strain>
    </source>
</reference>
<name>A0A3N4J970_9PEZI</name>